<feature type="region of interest" description="Disordered" evidence="1">
    <location>
        <begin position="53"/>
        <end position="75"/>
    </location>
</feature>
<name>B7L3Q9_METC4</name>
<evidence type="ECO:0000256" key="1">
    <source>
        <dbReference type="SAM" id="MobiDB-lite"/>
    </source>
</evidence>
<gene>
    <name evidence="2" type="ordered locus">Mchl_5755</name>
</gene>
<dbReference type="RefSeq" id="WP_012606451.1">
    <property type="nucleotide sequence ID" value="NC_011760.1"/>
</dbReference>
<reference evidence="2 3" key="2">
    <citation type="journal article" date="2012" name="J. Bacteriol.">
        <title>Complete genome sequences of six strains of the genus Methylobacterium.</title>
        <authorList>
            <person name="Marx C.J."/>
            <person name="Bringel F."/>
            <person name="Chistoserdova L."/>
            <person name="Moulin L."/>
            <person name="Farhan Ul Haque M."/>
            <person name="Fleischman D.E."/>
            <person name="Gruffaz C."/>
            <person name="Jourand P."/>
            <person name="Knief C."/>
            <person name="Lee M.C."/>
            <person name="Muller E.E."/>
            <person name="Nadalig T."/>
            <person name="Peyraud R."/>
            <person name="Roselli S."/>
            <person name="Russ L."/>
            <person name="Goodwin L.A."/>
            <person name="Ivanova N."/>
            <person name="Kyrpides N."/>
            <person name="Lajus A."/>
            <person name="Land M.L."/>
            <person name="Medigue C."/>
            <person name="Mikhailova N."/>
            <person name="Nolan M."/>
            <person name="Woyke T."/>
            <person name="Stolyar S."/>
            <person name="Vorholt J.A."/>
            <person name="Vuilleumier S."/>
        </authorList>
    </citation>
    <scope>NUCLEOTIDE SEQUENCE [LARGE SCALE GENOMIC DNA]</scope>
    <source>
        <strain evidence="3">CM4 / NCIMB 13688</strain>
        <plasmid evidence="2 3">pCMU02</plasmid>
    </source>
</reference>
<reference evidence="2 3" key="1">
    <citation type="submission" date="2008-12" db="EMBL/GenBank/DDBJ databases">
        <title>Complete sequence of plasmid2 of Methylobacterium chloromethanicum CM4.</title>
        <authorList>
            <consortium name="US DOE Joint Genome Institute"/>
            <person name="Lucas S."/>
            <person name="Copeland A."/>
            <person name="Lapidus A."/>
            <person name="Glavina del Rio T."/>
            <person name="Dalin E."/>
            <person name="Tice H."/>
            <person name="Bruce D."/>
            <person name="Goodwin L."/>
            <person name="Pitluck S."/>
            <person name="Chertkov O."/>
            <person name="Brettin T."/>
            <person name="Detter J.C."/>
            <person name="Han C."/>
            <person name="Larimer F."/>
            <person name="Land M."/>
            <person name="Hauser L."/>
            <person name="Kyrpides N."/>
            <person name="Mikhailova N."/>
            <person name="Marx C."/>
            <person name="Richardson P."/>
        </authorList>
    </citation>
    <scope>NUCLEOTIDE SEQUENCE [LARGE SCALE GENOMIC DNA]</scope>
    <source>
        <strain evidence="3">CM4 / NCIMB 13688</strain>
        <plasmid evidence="2 3">pCMU02</plasmid>
    </source>
</reference>
<keyword evidence="2" id="KW-0614">Plasmid</keyword>
<dbReference type="Proteomes" id="UP000002385">
    <property type="component" value="Plasmid pCMU02"/>
</dbReference>
<protein>
    <submittedName>
        <fullName evidence="2">Uncharacterized protein</fullName>
    </submittedName>
</protein>
<organism evidence="2 3">
    <name type="scientific">Methylorubrum extorquens (strain CM4 / NCIMB 13688)</name>
    <name type="common">Methylobacterium extorquens</name>
    <dbReference type="NCBI Taxonomy" id="440085"/>
    <lineage>
        <taxon>Bacteria</taxon>
        <taxon>Pseudomonadati</taxon>
        <taxon>Pseudomonadota</taxon>
        <taxon>Alphaproteobacteria</taxon>
        <taxon>Hyphomicrobiales</taxon>
        <taxon>Methylobacteriaceae</taxon>
        <taxon>Methylorubrum</taxon>
    </lineage>
</organism>
<evidence type="ECO:0000313" key="3">
    <source>
        <dbReference type="Proteomes" id="UP000002385"/>
    </source>
</evidence>
<accession>B7L3Q9</accession>
<sequence length="92" mass="9844">MADILTFRARRPAPTVSRTDVLDGPALRLELEQAAQAALDQAERLIALLDRMDGNADDEDGGDAEQSLGAPEGHASRIVWLRGSASDDELTS</sequence>
<proteinExistence type="predicted"/>
<dbReference type="AlphaFoldDB" id="B7L3Q9"/>
<dbReference type="KEGG" id="mch:Mchl_5755"/>
<geneLocation type="plasmid" evidence="2 3">
    <name>pCMU02</name>
</geneLocation>
<dbReference type="HOGENOM" id="CLU_2409833_0_0_5"/>
<evidence type="ECO:0000313" key="2">
    <source>
        <dbReference type="EMBL" id="ACK86467.1"/>
    </source>
</evidence>
<dbReference type="EMBL" id="CP001300">
    <property type="protein sequence ID" value="ACK86467.1"/>
    <property type="molecule type" value="Genomic_DNA"/>
</dbReference>